<dbReference type="EMBL" id="CP025570">
    <property type="protein sequence ID" value="AZZ40377.1"/>
    <property type="molecule type" value="Genomic_DNA"/>
</dbReference>
<dbReference type="SUPFAM" id="SSF46689">
    <property type="entry name" value="Homeodomain-like"/>
    <property type="match status" value="1"/>
</dbReference>
<dbReference type="InterPro" id="IPR050204">
    <property type="entry name" value="AraC_XylS_family_regulators"/>
</dbReference>
<organism evidence="6 7">
    <name type="scientific">Acidipropionibacterium jensenii</name>
    <dbReference type="NCBI Taxonomy" id="1749"/>
    <lineage>
        <taxon>Bacteria</taxon>
        <taxon>Bacillati</taxon>
        <taxon>Actinomycetota</taxon>
        <taxon>Actinomycetes</taxon>
        <taxon>Propionibacteriales</taxon>
        <taxon>Propionibacteriaceae</taxon>
        <taxon>Acidipropionibacterium</taxon>
    </lineage>
</organism>
<sequence length="328" mass="35990">MRDNGGMERIFPGSAGAVRQRAPGPIHVETESSTRVVEPVAYMCLRFMLVREGRLFVHSRHGTAHARPGMLVIVCAGTLCGAIPEPSATVTTAFVNLDYLLDQLTWRLNGLLRDRHEAELIAAKAFRHNMWATTPPAQVTADMLNLLDRTEAIQNAGGGFYDIEAVFAGFLADLVPLMPYRELPGEPVVSLAGDGVGGRFPPLRPEIVAVGDAIQADLSRRWSLADMAQVAHISGRHLARVFNESYGLPPVQFLAALRAKEMARLLREKPGWSVEAVGRQVGWEGRSHARHQFVRELGLSPDEYRRRAHGLDLATPGPETDENTPDPS</sequence>
<accession>A0A3Q9UM77</accession>
<dbReference type="PANTHER" id="PTHR46796">
    <property type="entry name" value="HTH-TYPE TRANSCRIPTIONAL ACTIVATOR RHAS-RELATED"/>
    <property type="match status" value="1"/>
</dbReference>
<dbReference type="SMART" id="SM00342">
    <property type="entry name" value="HTH_ARAC"/>
    <property type="match status" value="1"/>
</dbReference>
<dbReference type="PROSITE" id="PS01124">
    <property type="entry name" value="HTH_ARAC_FAMILY_2"/>
    <property type="match status" value="1"/>
</dbReference>
<feature type="domain" description="HTH araC/xylS-type" evidence="5">
    <location>
        <begin position="208"/>
        <end position="307"/>
    </location>
</feature>
<dbReference type="Proteomes" id="UP000285875">
    <property type="component" value="Chromosome"/>
</dbReference>
<feature type="compositionally biased region" description="Acidic residues" evidence="4">
    <location>
        <begin position="319"/>
        <end position="328"/>
    </location>
</feature>
<keyword evidence="2" id="KW-0238">DNA-binding</keyword>
<dbReference type="GO" id="GO:0043565">
    <property type="term" value="F:sequence-specific DNA binding"/>
    <property type="evidence" value="ECO:0007669"/>
    <property type="project" value="InterPro"/>
</dbReference>
<evidence type="ECO:0000256" key="2">
    <source>
        <dbReference type="ARBA" id="ARBA00023125"/>
    </source>
</evidence>
<dbReference type="InterPro" id="IPR009057">
    <property type="entry name" value="Homeodomain-like_sf"/>
</dbReference>
<evidence type="ECO:0000256" key="4">
    <source>
        <dbReference type="SAM" id="MobiDB-lite"/>
    </source>
</evidence>
<evidence type="ECO:0000313" key="6">
    <source>
        <dbReference type="EMBL" id="AZZ40377.1"/>
    </source>
</evidence>
<gene>
    <name evidence="6" type="ORF">C0Z10_12175</name>
</gene>
<dbReference type="Gene3D" id="1.10.10.60">
    <property type="entry name" value="Homeodomain-like"/>
    <property type="match status" value="1"/>
</dbReference>
<protein>
    <submittedName>
        <fullName evidence="6">AraC family transcriptional regulator</fullName>
    </submittedName>
</protein>
<keyword evidence="3" id="KW-0804">Transcription</keyword>
<reference evidence="7" key="1">
    <citation type="submission" date="2017-12" db="EMBL/GenBank/DDBJ databases">
        <title>Whole genome sequencing of Acidipropionibacterium jensenii strains JS279 and JS280.</title>
        <authorList>
            <person name="Deptula P."/>
            <person name="Laine P."/>
            <person name="Smolander O.-P."/>
            <person name="Paulin L."/>
            <person name="Auvinen P."/>
            <person name="Varmanen P."/>
        </authorList>
    </citation>
    <scope>NUCLEOTIDE SEQUENCE [LARGE SCALE GENOMIC DNA]</scope>
    <source>
        <strain evidence="7">JS280</strain>
    </source>
</reference>
<proteinExistence type="predicted"/>
<evidence type="ECO:0000256" key="1">
    <source>
        <dbReference type="ARBA" id="ARBA00023015"/>
    </source>
</evidence>
<keyword evidence="1" id="KW-0805">Transcription regulation</keyword>
<evidence type="ECO:0000256" key="3">
    <source>
        <dbReference type="ARBA" id="ARBA00023163"/>
    </source>
</evidence>
<dbReference type="KEGG" id="aji:C0Z10_12175"/>
<dbReference type="InterPro" id="IPR018060">
    <property type="entry name" value="HTH_AraC"/>
</dbReference>
<evidence type="ECO:0000313" key="7">
    <source>
        <dbReference type="Proteomes" id="UP000285875"/>
    </source>
</evidence>
<dbReference type="GO" id="GO:0003700">
    <property type="term" value="F:DNA-binding transcription factor activity"/>
    <property type="evidence" value="ECO:0007669"/>
    <property type="project" value="InterPro"/>
</dbReference>
<dbReference type="AlphaFoldDB" id="A0A3Q9UM77"/>
<name>A0A3Q9UM77_9ACTN</name>
<dbReference type="Pfam" id="PF12833">
    <property type="entry name" value="HTH_18"/>
    <property type="match status" value="1"/>
</dbReference>
<evidence type="ECO:0000259" key="5">
    <source>
        <dbReference type="PROSITE" id="PS01124"/>
    </source>
</evidence>
<feature type="region of interest" description="Disordered" evidence="4">
    <location>
        <begin position="306"/>
        <end position="328"/>
    </location>
</feature>